<name>A0A2H3BKP5_9AGAR</name>
<evidence type="ECO:0000256" key="1">
    <source>
        <dbReference type="ARBA" id="ARBA00011902"/>
    </source>
</evidence>
<accession>A0A2H3BKP5</accession>
<sequence>MFIPTYLIVPHREGAPTATVAQTKTASHAGAIVGGVLGSLALLSIISGLVLFMLRRRRRSRNSAPSRAFWKYLDEKKGPPSSEPLQYPSPTYSPGVQTHPLSLRSENYYHGMK</sequence>
<keyword evidence="6" id="KW-1133">Transmembrane helix</keyword>
<evidence type="ECO:0000313" key="8">
    <source>
        <dbReference type="Proteomes" id="UP000218334"/>
    </source>
</evidence>
<keyword evidence="6" id="KW-0472">Membrane</keyword>
<feature type="compositionally biased region" description="Polar residues" evidence="5">
    <location>
        <begin position="88"/>
        <end position="100"/>
    </location>
</feature>
<dbReference type="Gene3D" id="6.10.250.2930">
    <property type="match status" value="1"/>
</dbReference>
<dbReference type="AlphaFoldDB" id="A0A2H3BKP5"/>
<reference evidence="8" key="1">
    <citation type="journal article" date="2017" name="Nat. Ecol. Evol.">
        <title>Genome expansion and lineage-specific genetic innovations in the forest pathogenic fungi Armillaria.</title>
        <authorList>
            <person name="Sipos G."/>
            <person name="Prasanna A.N."/>
            <person name="Walter M.C."/>
            <person name="O'Connor E."/>
            <person name="Balint B."/>
            <person name="Krizsan K."/>
            <person name="Kiss B."/>
            <person name="Hess J."/>
            <person name="Varga T."/>
            <person name="Slot J."/>
            <person name="Riley R."/>
            <person name="Boka B."/>
            <person name="Rigling D."/>
            <person name="Barry K."/>
            <person name="Lee J."/>
            <person name="Mihaltcheva S."/>
            <person name="LaButti K."/>
            <person name="Lipzen A."/>
            <person name="Waldron R."/>
            <person name="Moloney N.M."/>
            <person name="Sperisen C."/>
            <person name="Kredics L."/>
            <person name="Vagvoelgyi C."/>
            <person name="Patrignani A."/>
            <person name="Fitzpatrick D."/>
            <person name="Nagy I."/>
            <person name="Doyle S."/>
            <person name="Anderson J.B."/>
            <person name="Grigoriev I.V."/>
            <person name="Gueldener U."/>
            <person name="Muensterkoetter M."/>
            <person name="Nagy L.G."/>
        </authorList>
    </citation>
    <scope>NUCLEOTIDE SEQUENCE [LARGE SCALE GENOMIC DNA]</scope>
    <source>
        <strain evidence="8">28-4</strain>
    </source>
</reference>
<gene>
    <name evidence="7" type="ORF">ARMSODRAFT_961931</name>
</gene>
<proteinExistence type="predicted"/>
<keyword evidence="6" id="KW-0812">Transmembrane</keyword>
<keyword evidence="4" id="KW-0829">Tyrosine-protein kinase</keyword>
<evidence type="ECO:0000256" key="6">
    <source>
        <dbReference type="SAM" id="Phobius"/>
    </source>
</evidence>
<evidence type="ECO:0000256" key="4">
    <source>
        <dbReference type="ARBA" id="ARBA00023137"/>
    </source>
</evidence>
<dbReference type="GO" id="GO:0004714">
    <property type="term" value="F:transmembrane receptor protein tyrosine kinase activity"/>
    <property type="evidence" value="ECO:0007669"/>
    <property type="project" value="UniProtKB-EC"/>
</dbReference>
<organism evidence="7 8">
    <name type="scientific">Armillaria solidipes</name>
    <dbReference type="NCBI Taxonomy" id="1076256"/>
    <lineage>
        <taxon>Eukaryota</taxon>
        <taxon>Fungi</taxon>
        <taxon>Dikarya</taxon>
        <taxon>Basidiomycota</taxon>
        <taxon>Agaricomycotina</taxon>
        <taxon>Agaricomycetes</taxon>
        <taxon>Agaricomycetidae</taxon>
        <taxon>Agaricales</taxon>
        <taxon>Marasmiineae</taxon>
        <taxon>Physalacriaceae</taxon>
        <taxon>Armillaria</taxon>
    </lineage>
</organism>
<keyword evidence="3" id="KW-0418">Kinase</keyword>
<evidence type="ECO:0000313" key="7">
    <source>
        <dbReference type="EMBL" id="PBK64423.1"/>
    </source>
</evidence>
<feature type="transmembrane region" description="Helical" evidence="6">
    <location>
        <begin position="31"/>
        <end position="54"/>
    </location>
</feature>
<dbReference type="InterPro" id="IPR044912">
    <property type="entry name" value="Egfr_JX_dom"/>
</dbReference>
<protein>
    <recommendedName>
        <fullName evidence="1">receptor protein-tyrosine kinase</fullName>
        <ecNumber evidence="1">2.7.10.1</ecNumber>
    </recommendedName>
</protein>
<dbReference type="EC" id="2.7.10.1" evidence="1"/>
<dbReference type="EMBL" id="KZ293451">
    <property type="protein sequence ID" value="PBK64423.1"/>
    <property type="molecule type" value="Genomic_DNA"/>
</dbReference>
<evidence type="ECO:0000256" key="3">
    <source>
        <dbReference type="ARBA" id="ARBA00022777"/>
    </source>
</evidence>
<dbReference type="Proteomes" id="UP000218334">
    <property type="component" value="Unassembled WGS sequence"/>
</dbReference>
<evidence type="ECO:0000256" key="2">
    <source>
        <dbReference type="ARBA" id="ARBA00022679"/>
    </source>
</evidence>
<keyword evidence="2" id="KW-0808">Transferase</keyword>
<evidence type="ECO:0000256" key="5">
    <source>
        <dbReference type="SAM" id="MobiDB-lite"/>
    </source>
</evidence>
<feature type="region of interest" description="Disordered" evidence="5">
    <location>
        <begin position="74"/>
        <end position="113"/>
    </location>
</feature>
<keyword evidence="8" id="KW-1185">Reference proteome</keyword>